<dbReference type="Pfam" id="PF25017">
    <property type="entry name" value="zf-C2HC_3"/>
    <property type="match status" value="1"/>
</dbReference>
<dbReference type="EMBL" id="JAGRRH010000025">
    <property type="protein sequence ID" value="KAG7342542.1"/>
    <property type="molecule type" value="Genomic_DNA"/>
</dbReference>
<dbReference type="OrthoDB" id="436688at2759"/>
<dbReference type="InterPro" id="IPR056971">
    <property type="entry name" value="Znf-C2HC_3"/>
</dbReference>
<proteinExistence type="predicted"/>
<organism evidence="3 4">
    <name type="scientific">Nitzschia inconspicua</name>
    <dbReference type="NCBI Taxonomy" id="303405"/>
    <lineage>
        <taxon>Eukaryota</taxon>
        <taxon>Sar</taxon>
        <taxon>Stramenopiles</taxon>
        <taxon>Ochrophyta</taxon>
        <taxon>Bacillariophyta</taxon>
        <taxon>Bacillariophyceae</taxon>
        <taxon>Bacillariophycidae</taxon>
        <taxon>Bacillariales</taxon>
        <taxon>Bacillariaceae</taxon>
        <taxon>Nitzschia</taxon>
    </lineage>
</organism>
<keyword evidence="4" id="KW-1185">Reference proteome</keyword>
<feature type="compositionally biased region" description="Acidic residues" evidence="1">
    <location>
        <begin position="157"/>
        <end position="170"/>
    </location>
</feature>
<comment type="caution">
    <text evidence="3">The sequence shown here is derived from an EMBL/GenBank/DDBJ whole genome shotgun (WGS) entry which is preliminary data.</text>
</comment>
<feature type="domain" description="C2HC zinc finger plants" evidence="2">
    <location>
        <begin position="96"/>
        <end position="138"/>
    </location>
</feature>
<gene>
    <name evidence="3" type="ORF">IV203_007635</name>
</gene>
<feature type="region of interest" description="Disordered" evidence="1">
    <location>
        <begin position="156"/>
        <end position="184"/>
    </location>
</feature>
<evidence type="ECO:0000313" key="4">
    <source>
        <dbReference type="Proteomes" id="UP000693970"/>
    </source>
</evidence>
<feature type="compositionally biased region" description="Polar residues" evidence="1">
    <location>
        <begin position="173"/>
        <end position="184"/>
    </location>
</feature>
<evidence type="ECO:0000313" key="3">
    <source>
        <dbReference type="EMBL" id="KAG7342542.1"/>
    </source>
</evidence>
<accession>A0A9K3KF55</accession>
<dbReference type="AlphaFoldDB" id="A0A9K3KF55"/>
<dbReference type="PANTHER" id="PTHR35513:SF1">
    <property type="entry name" value="OS02G0158600 PROTEIN"/>
    <property type="match status" value="1"/>
</dbReference>
<sequence>MNNTSSSSSTSRSNDISRLLSYARSNYQDNPTESLAALLEAVTLDSGPQEADRVMNHLRHELGDDVANHIGSHPSVRQQRAQSILERLLRDESTELFRQGRQHILRQTMEDGSSVVCSRCNAVVATKRWQQHAQWWCSNINISDNNNDNDTVIEEKQTDDEDDDYSDDDCDNRTYNNNNIMDTS</sequence>
<evidence type="ECO:0000256" key="1">
    <source>
        <dbReference type="SAM" id="MobiDB-lite"/>
    </source>
</evidence>
<dbReference type="Proteomes" id="UP000693970">
    <property type="component" value="Unassembled WGS sequence"/>
</dbReference>
<reference evidence="3" key="2">
    <citation type="submission" date="2021-04" db="EMBL/GenBank/DDBJ databases">
        <authorList>
            <person name="Podell S."/>
        </authorList>
    </citation>
    <scope>NUCLEOTIDE SEQUENCE</scope>
    <source>
        <strain evidence="3">Hildebrandi</strain>
    </source>
</reference>
<dbReference type="PANTHER" id="PTHR35513">
    <property type="entry name" value="OS02G0158600 PROTEIN"/>
    <property type="match status" value="1"/>
</dbReference>
<protein>
    <recommendedName>
        <fullName evidence="2">C2HC zinc finger plants domain-containing protein</fullName>
    </recommendedName>
</protein>
<name>A0A9K3KF55_9STRA</name>
<evidence type="ECO:0000259" key="2">
    <source>
        <dbReference type="Pfam" id="PF25017"/>
    </source>
</evidence>
<reference evidence="3" key="1">
    <citation type="journal article" date="2021" name="Sci. Rep.">
        <title>Diploid genomic architecture of Nitzschia inconspicua, an elite biomass production diatom.</title>
        <authorList>
            <person name="Oliver A."/>
            <person name="Podell S."/>
            <person name="Pinowska A."/>
            <person name="Traller J.C."/>
            <person name="Smith S.R."/>
            <person name="McClure R."/>
            <person name="Beliaev A."/>
            <person name="Bohutskyi P."/>
            <person name="Hill E.A."/>
            <person name="Rabines A."/>
            <person name="Zheng H."/>
            <person name="Allen L.Z."/>
            <person name="Kuo A."/>
            <person name="Grigoriev I.V."/>
            <person name="Allen A.E."/>
            <person name="Hazlebeck D."/>
            <person name="Allen E.E."/>
        </authorList>
    </citation>
    <scope>NUCLEOTIDE SEQUENCE</scope>
    <source>
        <strain evidence="3">Hildebrandi</strain>
    </source>
</reference>